<proteinExistence type="predicted"/>
<dbReference type="SUPFAM" id="SSF54001">
    <property type="entry name" value="Cysteine proteinases"/>
    <property type="match status" value="1"/>
</dbReference>
<evidence type="ECO:0000256" key="1">
    <source>
        <dbReference type="SAM" id="Phobius"/>
    </source>
</evidence>
<sequence>MPPMLIWMEPDCDFMILPALVALLLVQGSGSVYSYNLSIMVVNGGAAIDCTNEYSPCHALLNQNIFKNSSGQTAVIESVTMNGADVPWEIKTDPDGNPVIKIIAADPILPNRNATVVMRFRINIDRSPPEVDPALSGTLAEIPPQLKAMYPLTGIWDPSGLEDPDEVFGLAESIRAGEDNVLLILRNLIIWFEENMVYSYNNTTPQTVWKTYKGLSGDCDDQANLFVLFCRIYGIPAYTAIGPIYMPGQERSDSDHNLHFHTKDVGWHGWAMVYVPSRVGDGNWVPVDLTYFQGGVQRGGHIVSADWRQHILGAALYWRDTAVFIEYKNYDHISEYARMRDAIISSDCLWVESHQMSPVVGPAYAEFLSPPILVALVASAALLAFSVWILWRRR</sequence>
<dbReference type="EMBL" id="DRVT01000015">
    <property type="protein sequence ID" value="HHI48782.1"/>
    <property type="molecule type" value="Genomic_DNA"/>
</dbReference>
<keyword evidence="1" id="KW-1133">Transmembrane helix</keyword>
<organism evidence="3">
    <name type="scientific">Candidatus Methanosuratincola petrocarbonis</name>
    <name type="common">ex Vanwonterghem et al. 2016</name>
    <dbReference type="NCBI Taxonomy" id="1867261"/>
    <lineage>
        <taxon>Archaea</taxon>
        <taxon>Thermoproteota</taxon>
        <taxon>Methanosuratincolia</taxon>
        <taxon>Candidatus Methanomethylicales</taxon>
        <taxon>Candidatus Methanomethylicaceae</taxon>
        <taxon>Candidatus Methanosuratincola (ex Vanwonterghem et al. 2016)</taxon>
    </lineage>
</organism>
<dbReference type="Gene3D" id="3.10.620.30">
    <property type="match status" value="1"/>
</dbReference>
<protein>
    <submittedName>
        <fullName evidence="3">Transglutaminase family protein</fullName>
    </submittedName>
</protein>
<keyword evidence="1" id="KW-0812">Transmembrane</keyword>
<dbReference type="SMART" id="SM00460">
    <property type="entry name" value="TGc"/>
    <property type="match status" value="1"/>
</dbReference>
<accession>A0A7J3UYB1</accession>
<reference evidence="3" key="1">
    <citation type="journal article" date="2020" name="mSystems">
        <title>Genome- and Community-Level Interaction Insights into Carbon Utilization and Element Cycling Functions of Hydrothermarchaeota in Hydrothermal Sediment.</title>
        <authorList>
            <person name="Zhou Z."/>
            <person name="Liu Y."/>
            <person name="Xu W."/>
            <person name="Pan J."/>
            <person name="Luo Z.H."/>
            <person name="Li M."/>
        </authorList>
    </citation>
    <scope>NUCLEOTIDE SEQUENCE [LARGE SCALE GENOMIC DNA]</scope>
    <source>
        <strain evidence="3">SpSt-1038</strain>
    </source>
</reference>
<dbReference type="InterPro" id="IPR038765">
    <property type="entry name" value="Papain-like_cys_pep_sf"/>
</dbReference>
<comment type="caution">
    <text evidence="3">The sequence shown here is derived from an EMBL/GenBank/DDBJ whole genome shotgun (WGS) entry which is preliminary data.</text>
</comment>
<dbReference type="AlphaFoldDB" id="A0A7J3UYB1"/>
<name>A0A7J3UYB1_9CREN</name>
<feature type="domain" description="Transglutaminase-like" evidence="2">
    <location>
        <begin position="211"/>
        <end position="291"/>
    </location>
</feature>
<dbReference type="PANTHER" id="PTHR33490">
    <property type="entry name" value="BLR5614 PROTEIN-RELATED"/>
    <property type="match status" value="1"/>
</dbReference>
<gene>
    <name evidence="3" type="ORF">ENL91_01270</name>
</gene>
<feature type="transmembrane region" description="Helical" evidence="1">
    <location>
        <begin position="372"/>
        <end position="391"/>
    </location>
</feature>
<dbReference type="Pfam" id="PF01841">
    <property type="entry name" value="Transglut_core"/>
    <property type="match status" value="1"/>
</dbReference>
<evidence type="ECO:0000313" key="3">
    <source>
        <dbReference type="EMBL" id="HHI48782.1"/>
    </source>
</evidence>
<evidence type="ECO:0000259" key="2">
    <source>
        <dbReference type="SMART" id="SM00460"/>
    </source>
</evidence>
<keyword evidence="1" id="KW-0472">Membrane</keyword>
<dbReference type="InterPro" id="IPR002931">
    <property type="entry name" value="Transglutaminase-like"/>
</dbReference>